<comment type="caution">
    <text evidence="3">The sequence shown here is derived from an EMBL/GenBank/DDBJ whole genome shotgun (WGS) entry which is preliminary data.</text>
</comment>
<gene>
    <name evidence="3" type="ORF">KHA91_14685</name>
</gene>
<evidence type="ECO:0000259" key="2">
    <source>
        <dbReference type="Pfam" id="PF12688"/>
    </source>
</evidence>
<reference evidence="3 4" key="1">
    <citation type="submission" date="2021-05" db="EMBL/GenBank/DDBJ databases">
        <title>Novel Bacillus species.</title>
        <authorList>
            <person name="Liu G."/>
        </authorList>
    </citation>
    <scope>NUCLEOTIDE SEQUENCE [LARGE SCALE GENOMIC DNA]</scope>
    <source>
        <strain evidence="3 4">FJAT-49682</strain>
    </source>
</reference>
<accession>A0A942UM58</accession>
<dbReference type="SUPFAM" id="SSF48452">
    <property type="entry name" value="TPR-like"/>
    <property type="match status" value="1"/>
</dbReference>
<protein>
    <submittedName>
        <fullName evidence="3">Tetratricopeptide repeat protein</fullName>
    </submittedName>
</protein>
<feature type="domain" description="Tetratrico peptide repeat group 5" evidence="2">
    <location>
        <begin position="35"/>
        <end position="153"/>
    </location>
</feature>
<proteinExistence type="predicted"/>
<feature type="repeat" description="TPR" evidence="1">
    <location>
        <begin position="71"/>
        <end position="104"/>
    </location>
</feature>
<dbReference type="Gene3D" id="1.25.40.10">
    <property type="entry name" value="Tetratricopeptide repeat domain"/>
    <property type="match status" value="1"/>
</dbReference>
<dbReference type="Proteomes" id="UP000676456">
    <property type="component" value="Unassembled WGS sequence"/>
</dbReference>
<evidence type="ECO:0000313" key="3">
    <source>
        <dbReference type="EMBL" id="MBS4223986.1"/>
    </source>
</evidence>
<evidence type="ECO:0000313" key="4">
    <source>
        <dbReference type="Proteomes" id="UP000676456"/>
    </source>
</evidence>
<keyword evidence="4" id="KW-1185">Reference proteome</keyword>
<keyword evidence="1" id="KW-0802">TPR repeat</keyword>
<name>A0A942UM58_9BACI</name>
<dbReference type="EMBL" id="JAGYPN010000003">
    <property type="protein sequence ID" value="MBS4223986.1"/>
    <property type="molecule type" value="Genomic_DNA"/>
</dbReference>
<dbReference type="RefSeq" id="WP_213099044.1">
    <property type="nucleotide sequence ID" value="NZ_JAGYPN010000003.1"/>
</dbReference>
<evidence type="ECO:0000256" key="1">
    <source>
        <dbReference type="PROSITE-ProRule" id="PRU00339"/>
    </source>
</evidence>
<dbReference type="InterPro" id="IPR041656">
    <property type="entry name" value="TPR_5"/>
</dbReference>
<sequence length="160" mass="18141">MKKLEEAIQLRNEGNYAEANALFVQLVEQNPNDAQANYHCAWGFDVMGLEAAAVPYYETAIQLGLEDVDAQGAFLGLGSTYRTLGEYEKSKRVFEEGIERFPDHLGLKTFYAMTLYNLHEHQKAMEILLTCLARTSTDPSIATYKKAIEFYSGQLDKVWK</sequence>
<dbReference type="Pfam" id="PF12688">
    <property type="entry name" value="TPR_5"/>
    <property type="match status" value="1"/>
</dbReference>
<organism evidence="3 4">
    <name type="scientific">Lederbergia citrea</name>
    <dbReference type="NCBI Taxonomy" id="2833581"/>
    <lineage>
        <taxon>Bacteria</taxon>
        <taxon>Bacillati</taxon>
        <taxon>Bacillota</taxon>
        <taxon>Bacilli</taxon>
        <taxon>Bacillales</taxon>
        <taxon>Bacillaceae</taxon>
        <taxon>Lederbergia</taxon>
    </lineage>
</organism>
<dbReference type="InterPro" id="IPR019734">
    <property type="entry name" value="TPR_rpt"/>
</dbReference>
<dbReference type="PROSITE" id="PS50005">
    <property type="entry name" value="TPR"/>
    <property type="match status" value="1"/>
</dbReference>
<dbReference type="InterPro" id="IPR011990">
    <property type="entry name" value="TPR-like_helical_dom_sf"/>
</dbReference>
<dbReference type="AlphaFoldDB" id="A0A942UM58"/>